<dbReference type="Proteomes" id="UP000601435">
    <property type="component" value="Unassembled WGS sequence"/>
</dbReference>
<dbReference type="PROSITE" id="PS00108">
    <property type="entry name" value="PROTEIN_KINASE_ST"/>
    <property type="match status" value="1"/>
</dbReference>
<name>A0A812NX85_9DINO</name>
<keyword evidence="2" id="KW-0547">Nucleotide-binding</keyword>
<keyword evidence="9" id="KW-1185">Reference proteome</keyword>
<dbReference type="OrthoDB" id="444624at2759"/>
<proteinExistence type="inferred from homology"/>
<dbReference type="PANTHER" id="PTHR11042">
    <property type="entry name" value="EUKARYOTIC TRANSLATION INITIATION FACTOR 2-ALPHA KINASE EIF2-ALPHA KINASE -RELATED"/>
    <property type="match status" value="1"/>
</dbReference>
<keyword evidence="4" id="KW-0067">ATP-binding</keyword>
<evidence type="ECO:0000313" key="9">
    <source>
        <dbReference type="Proteomes" id="UP000601435"/>
    </source>
</evidence>
<dbReference type="GO" id="GO:0017148">
    <property type="term" value="P:negative regulation of translation"/>
    <property type="evidence" value="ECO:0007669"/>
    <property type="project" value="UniProtKB-KW"/>
</dbReference>
<dbReference type="PANTHER" id="PTHR11042:SF185">
    <property type="entry name" value="WEE1-LIKE PROTEIN KINASE"/>
    <property type="match status" value="1"/>
</dbReference>
<dbReference type="GO" id="GO:0004713">
    <property type="term" value="F:protein tyrosine kinase activity"/>
    <property type="evidence" value="ECO:0007669"/>
    <property type="project" value="TreeGrafter"/>
</dbReference>
<dbReference type="Gene3D" id="1.10.510.10">
    <property type="entry name" value="Transferase(Phosphotransferase) domain 1"/>
    <property type="match status" value="1"/>
</dbReference>
<dbReference type="GO" id="GO:0005737">
    <property type="term" value="C:cytoplasm"/>
    <property type="evidence" value="ECO:0007669"/>
    <property type="project" value="TreeGrafter"/>
</dbReference>
<dbReference type="AlphaFoldDB" id="A0A812NX85"/>
<dbReference type="InterPro" id="IPR050339">
    <property type="entry name" value="CC_SR_Kinase"/>
</dbReference>
<protein>
    <submittedName>
        <fullName evidence="8">Wee1 protein</fullName>
    </submittedName>
</protein>
<evidence type="ECO:0000256" key="3">
    <source>
        <dbReference type="ARBA" id="ARBA00022777"/>
    </source>
</evidence>
<evidence type="ECO:0000259" key="7">
    <source>
        <dbReference type="PROSITE" id="PS50011"/>
    </source>
</evidence>
<evidence type="ECO:0000256" key="5">
    <source>
        <dbReference type="ARBA" id="ARBA00023193"/>
    </source>
</evidence>
<feature type="domain" description="Protein kinase" evidence="7">
    <location>
        <begin position="1"/>
        <end position="204"/>
    </location>
</feature>
<evidence type="ECO:0000256" key="2">
    <source>
        <dbReference type="ARBA" id="ARBA00022741"/>
    </source>
</evidence>
<dbReference type="GO" id="GO:0005524">
    <property type="term" value="F:ATP binding"/>
    <property type="evidence" value="ECO:0007669"/>
    <property type="project" value="UniProtKB-KW"/>
</dbReference>
<evidence type="ECO:0000256" key="6">
    <source>
        <dbReference type="ARBA" id="ARBA00037982"/>
    </source>
</evidence>
<keyword evidence="1" id="KW-0808">Transferase</keyword>
<evidence type="ECO:0000313" key="8">
    <source>
        <dbReference type="EMBL" id="CAE7311457.1"/>
    </source>
</evidence>
<dbReference type="EMBL" id="CAJNJA010013045">
    <property type="protein sequence ID" value="CAE7311457.1"/>
    <property type="molecule type" value="Genomic_DNA"/>
</dbReference>
<organism evidence="8 9">
    <name type="scientific">Symbiodinium necroappetens</name>
    <dbReference type="NCBI Taxonomy" id="1628268"/>
    <lineage>
        <taxon>Eukaryota</taxon>
        <taxon>Sar</taxon>
        <taxon>Alveolata</taxon>
        <taxon>Dinophyceae</taxon>
        <taxon>Suessiales</taxon>
        <taxon>Symbiodiniaceae</taxon>
        <taxon>Symbiodinium</taxon>
    </lineage>
</organism>
<keyword evidence="3" id="KW-0418">Kinase</keyword>
<dbReference type="InterPro" id="IPR000719">
    <property type="entry name" value="Prot_kinase_dom"/>
</dbReference>
<dbReference type="Pfam" id="PF00069">
    <property type="entry name" value="Pkinase"/>
    <property type="match status" value="1"/>
</dbReference>
<dbReference type="SUPFAM" id="SSF56112">
    <property type="entry name" value="Protein kinase-like (PK-like)"/>
    <property type="match status" value="1"/>
</dbReference>
<sequence>MEAAACPYIVRYYSSWVEDSDPRFQEGELIEVLQHVASEPGQLKRSGLKKLSHPKRHGLSIVHLDIKPDNILLSRGEPGYFKIADLGLAAAAIGARCDDITEGDCRYLAKEVLQGDFADLPKADVFSLGLVLYELGTNPNGLPSNGPEWHSLRRSLEVARLPELSPKLLQLMQDLVQPRKELRPTCEAVLQKLQEDADFSHPDPVQVQALQDEARRCREEAMRNRQRADEYWQEILCLKKQELMCGKTGARPSRSIADVFGHVTGCCCSGPFAQRFFALPCLRMLQTDTHADRQGHSHSPRKKYCTLMRSESLQTVCCPVGVVGSSFDLESATPMIPV</sequence>
<comment type="similarity">
    <text evidence="6">Belongs to the protein kinase superfamily. Ser/Thr protein kinase family. GCN2 subfamily.</text>
</comment>
<dbReference type="SMART" id="SM00220">
    <property type="entry name" value="S_TKc"/>
    <property type="match status" value="1"/>
</dbReference>
<keyword evidence="5" id="KW-0652">Protein synthesis inhibitor</keyword>
<reference evidence="8" key="1">
    <citation type="submission" date="2021-02" db="EMBL/GenBank/DDBJ databases">
        <authorList>
            <person name="Dougan E. K."/>
            <person name="Rhodes N."/>
            <person name="Thang M."/>
            <person name="Chan C."/>
        </authorList>
    </citation>
    <scope>NUCLEOTIDE SEQUENCE</scope>
</reference>
<dbReference type="PROSITE" id="PS50011">
    <property type="entry name" value="PROTEIN_KINASE_DOM"/>
    <property type="match status" value="1"/>
</dbReference>
<dbReference type="GO" id="GO:0005634">
    <property type="term" value="C:nucleus"/>
    <property type="evidence" value="ECO:0007669"/>
    <property type="project" value="TreeGrafter"/>
</dbReference>
<comment type="caution">
    <text evidence="8">The sequence shown here is derived from an EMBL/GenBank/DDBJ whole genome shotgun (WGS) entry which is preliminary data.</text>
</comment>
<evidence type="ECO:0000256" key="1">
    <source>
        <dbReference type="ARBA" id="ARBA00022679"/>
    </source>
</evidence>
<gene>
    <name evidence="8" type="primary">Wee1</name>
    <name evidence="8" type="ORF">SNEC2469_LOCUS7750</name>
</gene>
<dbReference type="InterPro" id="IPR008271">
    <property type="entry name" value="Ser/Thr_kinase_AS"/>
</dbReference>
<evidence type="ECO:0000256" key="4">
    <source>
        <dbReference type="ARBA" id="ARBA00022840"/>
    </source>
</evidence>
<dbReference type="InterPro" id="IPR011009">
    <property type="entry name" value="Kinase-like_dom_sf"/>
</dbReference>
<accession>A0A812NX85</accession>